<sequence length="182" mass="21093">MALKATIFKADISITDMDRNYYHDHNLTIARHPSENDARMMLRIVAFIVNAHEQLQFTKGLSDDEVPDLWQKSFSDEIELWLELGQPSEQRIKKGCNQSQQMMIYSYADRSFDVWWKKEQNKLQTKKNLSVFTLPESLSATLANAVGRSMQIQVTIQDGQIWLTIESAENSECIEVNIQQHL</sequence>
<dbReference type="InterPro" id="IPR038590">
    <property type="entry name" value="YaeQ_sf"/>
</dbReference>
<protein>
    <submittedName>
        <fullName evidence="1">YaeQ family protein</fullName>
    </submittedName>
</protein>
<gene>
    <name evidence="1" type="ORF">IT774_14145</name>
</gene>
<dbReference type="RefSeq" id="WP_195810334.1">
    <property type="nucleotide sequence ID" value="NZ_CP064795.1"/>
</dbReference>
<dbReference type="KEGG" id="smaa:IT774_14145"/>
<dbReference type="SMART" id="SM01322">
    <property type="entry name" value="YaeQ"/>
    <property type="match status" value="1"/>
</dbReference>
<dbReference type="CDD" id="cd22368">
    <property type="entry name" value="YaeQ-like"/>
    <property type="match status" value="1"/>
</dbReference>
<dbReference type="InterPro" id="IPR011335">
    <property type="entry name" value="Restrct_endonuc-II-like"/>
</dbReference>
<dbReference type="PIRSF" id="PIRSF011484">
    <property type="entry name" value="YaeQ"/>
    <property type="match status" value="1"/>
</dbReference>
<name>A0A7S9DWL8_9ALTE</name>
<dbReference type="AlphaFoldDB" id="A0A7S9DWL8"/>
<dbReference type="PANTHER" id="PTHR38784:SF1">
    <property type="entry name" value="SUCROSE PHOSPHORYLASE"/>
    <property type="match status" value="1"/>
</dbReference>
<dbReference type="Pfam" id="PF07152">
    <property type="entry name" value="YaeQ"/>
    <property type="match status" value="1"/>
</dbReference>
<evidence type="ECO:0000313" key="1">
    <source>
        <dbReference type="EMBL" id="QPG05243.1"/>
    </source>
</evidence>
<accession>A0A7S9DWL8</accession>
<reference evidence="1 2" key="1">
    <citation type="submission" date="2020-11" db="EMBL/GenBank/DDBJ databases">
        <title>Complete genome sequence for Salinimonas sp. strain G2-b.</title>
        <authorList>
            <person name="Park S.-J."/>
        </authorList>
    </citation>
    <scope>NUCLEOTIDE SEQUENCE [LARGE SCALE GENOMIC DNA]</scope>
    <source>
        <strain evidence="1 2">G2-b</strain>
    </source>
</reference>
<dbReference type="EMBL" id="CP064795">
    <property type="protein sequence ID" value="QPG05243.1"/>
    <property type="molecule type" value="Genomic_DNA"/>
</dbReference>
<dbReference type="Gene3D" id="3.10.640.10">
    <property type="entry name" value="Restriction endonuclease-like alpha-beta roll domain"/>
    <property type="match status" value="1"/>
</dbReference>
<dbReference type="InterPro" id="IPR009822">
    <property type="entry name" value="YaeQ"/>
</dbReference>
<evidence type="ECO:0000313" key="2">
    <source>
        <dbReference type="Proteomes" id="UP000595095"/>
    </source>
</evidence>
<dbReference type="PANTHER" id="PTHR38784">
    <property type="entry name" value="SUCROSE PHOSPHORYLASE"/>
    <property type="match status" value="1"/>
</dbReference>
<dbReference type="Proteomes" id="UP000595095">
    <property type="component" value="Chromosome"/>
</dbReference>
<dbReference type="SUPFAM" id="SSF52980">
    <property type="entry name" value="Restriction endonuclease-like"/>
    <property type="match status" value="1"/>
</dbReference>
<keyword evidence="2" id="KW-1185">Reference proteome</keyword>
<proteinExistence type="predicted"/>
<organism evidence="1 2">
    <name type="scientific">Salinimonas marina</name>
    <dbReference type="NCBI Taxonomy" id="2785918"/>
    <lineage>
        <taxon>Bacteria</taxon>
        <taxon>Pseudomonadati</taxon>
        <taxon>Pseudomonadota</taxon>
        <taxon>Gammaproteobacteria</taxon>
        <taxon>Alteromonadales</taxon>
        <taxon>Alteromonadaceae</taxon>
        <taxon>Alteromonas/Salinimonas group</taxon>
        <taxon>Salinimonas</taxon>
    </lineage>
</organism>